<reference evidence="1 2" key="1">
    <citation type="submission" date="2021-06" db="EMBL/GenBank/DDBJ databases">
        <authorList>
            <person name="Kallberg Y."/>
            <person name="Tangrot J."/>
            <person name="Rosling A."/>
        </authorList>
    </citation>
    <scope>NUCLEOTIDE SEQUENCE [LARGE SCALE GENOMIC DNA]</scope>
    <source>
        <strain evidence="1 2">120-4 pot B 10/14</strain>
    </source>
</reference>
<proteinExistence type="predicted"/>
<comment type="caution">
    <text evidence="1">The sequence shown here is derived from an EMBL/GenBank/DDBJ whole genome shotgun (WGS) entry which is preliminary data.</text>
</comment>
<evidence type="ECO:0000313" key="1">
    <source>
        <dbReference type="EMBL" id="CAG8806588.1"/>
    </source>
</evidence>
<protein>
    <submittedName>
        <fullName evidence="1">31182_t:CDS:1</fullName>
    </submittedName>
</protein>
<feature type="non-terminal residue" evidence="1">
    <location>
        <position position="1"/>
    </location>
</feature>
<evidence type="ECO:0000313" key="2">
    <source>
        <dbReference type="Proteomes" id="UP000789901"/>
    </source>
</evidence>
<dbReference type="Proteomes" id="UP000789901">
    <property type="component" value="Unassembled WGS sequence"/>
</dbReference>
<feature type="non-terminal residue" evidence="1">
    <location>
        <position position="310"/>
    </location>
</feature>
<name>A0ABN7VYY1_GIGMA</name>
<accession>A0ABN7VYY1</accession>
<sequence length="310" mass="36280">HQEKSIHYKTRIKALSILSSQIFKEILNDDLVIGQLERVHLIEYLLYHDSVDDLLIFWSKKIQQMALDSVPTKKAYLLLEKTIKFSFKQSHDRQYNDLLIIDQTESWDIPQKIITLEPCEASKFQYIIGWVIYKLVKSDLLTIAYEDFIKIRLCLDALSTKNVEYESNVRFKKTTIVPGIEFVQFMYYLKLLVLQLLNKHIKYGPDILIYINNCMMNNQPLKEQFHTLLQKSYELQSDNGHGDNLRNIFLKKAYQSFTFKKDMLLEDPSLALAQLKIWAHGDGAKNVFEKAFTLSELKTLVQAFQTKPSG</sequence>
<gene>
    <name evidence="1" type="ORF">GMARGA_LOCUS24330</name>
</gene>
<organism evidence="1 2">
    <name type="scientific">Gigaspora margarita</name>
    <dbReference type="NCBI Taxonomy" id="4874"/>
    <lineage>
        <taxon>Eukaryota</taxon>
        <taxon>Fungi</taxon>
        <taxon>Fungi incertae sedis</taxon>
        <taxon>Mucoromycota</taxon>
        <taxon>Glomeromycotina</taxon>
        <taxon>Glomeromycetes</taxon>
        <taxon>Diversisporales</taxon>
        <taxon>Gigasporaceae</taxon>
        <taxon>Gigaspora</taxon>
    </lineage>
</organism>
<dbReference type="EMBL" id="CAJVQB010025551">
    <property type="protein sequence ID" value="CAG8806588.1"/>
    <property type="molecule type" value="Genomic_DNA"/>
</dbReference>
<keyword evidence="2" id="KW-1185">Reference proteome</keyword>